<reference evidence="1 2" key="1">
    <citation type="journal article" date="2022" name="Nat. Ecol. Evol.">
        <title>A masculinizing supergene underlies an exaggerated male reproductive morph in a spider.</title>
        <authorList>
            <person name="Hendrickx F."/>
            <person name="De Corte Z."/>
            <person name="Sonet G."/>
            <person name="Van Belleghem S.M."/>
            <person name="Kostlbacher S."/>
            <person name="Vangestel C."/>
        </authorList>
    </citation>
    <scope>NUCLEOTIDE SEQUENCE [LARGE SCALE GENOMIC DNA]</scope>
    <source>
        <strain evidence="1">W744_W776</strain>
    </source>
</reference>
<comment type="caution">
    <text evidence="1">The sequence shown here is derived from an EMBL/GenBank/DDBJ whole genome shotgun (WGS) entry which is preliminary data.</text>
</comment>
<gene>
    <name evidence="1" type="ORF">JTE90_007436</name>
</gene>
<dbReference type="Proteomes" id="UP000827092">
    <property type="component" value="Unassembled WGS sequence"/>
</dbReference>
<protein>
    <recommendedName>
        <fullName evidence="3">Reverse transcriptase domain-containing protein</fullName>
    </recommendedName>
</protein>
<keyword evidence="2" id="KW-1185">Reference proteome</keyword>
<dbReference type="EMBL" id="JAFNEN010000315">
    <property type="protein sequence ID" value="KAG8186050.1"/>
    <property type="molecule type" value="Genomic_DNA"/>
</dbReference>
<accession>A0AAV6UR45</accession>
<evidence type="ECO:0008006" key="3">
    <source>
        <dbReference type="Google" id="ProtNLM"/>
    </source>
</evidence>
<proteinExistence type="predicted"/>
<sequence length="142" mass="16129">MEQLLPAAKGTLFVDDFQISCASTNMSTLERQLPIAIRKITAWTNNNGFVISNQKTICMHFCRKRGLHPDPEIILNGVVLPGHSCFLNLGPPTCLRLLVRFFPMERFRMLRWTPNPRIVLKLSAVGTYHIARDHRNDVGIST</sequence>
<evidence type="ECO:0000313" key="1">
    <source>
        <dbReference type="EMBL" id="KAG8186050.1"/>
    </source>
</evidence>
<evidence type="ECO:0000313" key="2">
    <source>
        <dbReference type="Proteomes" id="UP000827092"/>
    </source>
</evidence>
<name>A0AAV6UR45_9ARAC</name>
<dbReference type="AlphaFoldDB" id="A0AAV6UR45"/>
<organism evidence="1 2">
    <name type="scientific">Oedothorax gibbosus</name>
    <dbReference type="NCBI Taxonomy" id="931172"/>
    <lineage>
        <taxon>Eukaryota</taxon>
        <taxon>Metazoa</taxon>
        <taxon>Ecdysozoa</taxon>
        <taxon>Arthropoda</taxon>
        <taxon>Chelicerata</taxon>
        <taxon>Arachnida</taxon>
        <taxon>Araneae</taxon>
        <taxon>Araneomorphae</taxon>
        <taxon>Entelegynae</taxon>
        <taxon>Araneoidea</taxon>
        <taxon>Linyphiidae</taxon>
        <taxon>Erigoninae</taxon>
        <taxon>Oedothorax</taxon>
    </lineage>
</organism>